<dbReference type="EMBL" id="MK500589">
    <property type="protein sequence ID" value="QBK93078.1"/>
    <property type="molecule type" value="Genomic_DNA"/>
</dbReference>
<dbReference type="Gene3D" id="1.20.1280.50">
    <property type="match status" value="1"/>
</dbReference>
<dbReference type="InterPro" id="IPR001810">
    <property type="entry name" value="F-box_dom"/>
</dbReference>
<dbReference type="InterPro" id="IPR036047">
    <property type="entry name" value="F-box-like_dom_sf"/>
</dbReference>
<evidence type="ECO:0000313" key="2">
    <source>
        <dbReference type="EMBL" id="QBK93078.1"/>
    </source>
</evidence>
<proteinExistence type="predicted"/>
<feature type="domain" description="F-box" evidence="1">
    <location>
        <begin position="25"/>
        <end position="61"/>
    </location>
</feature>
<dbReference type="SUPFAM" id="SSF81383">
    <property type="entry name" value="F-box domain"/>
    <property type="match status" value="1"/>
</dbReference>
<name>A0A481ZAX5_9VIRU</name>
<reference evidence="2" key="1">
    <citation type="journal article" date="2019" name="MBio">
        <title>Virus Genomes from Deep Sea Sediments Expand the Ocean Megavirome and Support Independent Origins of Viral Gigantism.</title>
        <authorList>
            <person name="Backstrom D."/>
            <person name="Yutin N."/>
            <person name="Jorgensen S.L."/>
            <person name="Dharamshi J."/>
            <person name="Homa F."/>
            <person name="Zaremba-Niedwiedzka K."/>
            <person name="Spang A."/>
            <person name="Wolf Y.I."/>
            <person name="Koonin E.V."/>
            <person name="Ettema T.J."/>
        </authorList>
    </citation>
    <scope>NUCLEOTIDE SEQUENCE</scope>
</reference>
<gene>
    <name evidence="2" type="ORF">LCPAC403_02120</name>
</gene>
<accession>A0A481ZAX5</accession>
<dbReference type="Pfam" id="PF12937">
    <property type="entry name" value="F-box-like"/>
    <property type="match status" value="1"/>
</dbReference>
<organism evidence="2">
    <name type="scientific">Pithovirus LCPAC403</name>
    <dbReference type="NCBI Taxonomy" id="2506596"/>
    <lineage>
        <taxon>Viruses</taxon>
        <taxon>Pithoviruses</taxon>
    </lineage>
</organism>
<protein>
    <submittedName>
        <fullName evidence="2">F-box-like family protein</fullName>
    </submittedName>
</protein>
<sequence>MTDSIDKILERIHLQPSNLRNATPQIIQKIFSNLSVGQISRLCQISHSFNSVCRGESLWKDKLWNDYGVEIKNKRTWREEAKVVFLESEQFWKTINENINYFMTDGINYMEDSKIENDLGDEAGEAINKFEKNFADHALREEKEFYATELVFRSFYNTARYIDSLEDDGHYVNFIPLFEKVAELSTERKISLKWVLNLNDIKEIKLTEIDPKYPNIDFTREYNTEDYIEQWRVWNRDLYRGMGSLASLYFKHYDLFVDDTNADQKDIVMMLNNWEDLGY</sequence>
<evidence type="ECO:0000259" key="1">
    <source>
        <dbReference type="Pfam" id="PF12937"/>
    </source>
</evidence>